<evidence type="ECO:0008006" key="3">
    <source>
        <dbReference type="Google" id="ProtNLM"/>
    </source>
</evidence>
<dbReference type="Proteomes" id="UP001320831">
    <property type="component" value="Unassembled WGS sequence"/>
</dbReference>
<evidence type="ECO:0000313" key="2">
    <source>
        <dbReference type="Proteomes" id="UP001320831"/>
    </source>
</evidence>
<dbReference type="SUPFAM" id="SSF47413">
    <property type="entry name" value="lambda repressor-like DNA-binding domains"/>
    <property type="match status" value="1"/>
</dbReference>
<comment type="caution">
    <text evidence="1">The sequence shown here is derived from an EMBL/GenBank/DDBJ whole genome shotgun (WGS) entry which is preliminary data.</text>
</comment>
<gene>
    <name evidence="1" type="ORF">N5A92_07045</name>
</gene>
<protein>
    <recommendedName>
        <fullName evidence="3">HTH cro/C1-type domain-containing protein</fullName>
    </recommendedName>
</protein>
<dbReference type="RefSeq" id="WP_260901295.1">
    <property type="nucleotide sequence ID" value="NZ_JAOCZP010000002.1"/>
</dbReference>
<organism evidence="1 2">
    <name type="scientific">Chelativorans salis</name>
    <dbReference type="NCBI Taxonomy" id="2978478"/>
    <lineage>
        <taxon>Bacteria</taxon>
        <taxon>Pseudomonadati</taxon>
        <taxon>Pseudomonadota</taxon>
        <taxon>Alphaproteobacteria</taxon>
        <taxon>Hyphomicrobiales</taxon>
        <taxon>Phyllobacteriaceae</taxon>
        <taxon>Chelativorans</taxon>
    </lineage>
</organism>
<name>A0ABT2LJQ1_9HYPH</name>
<evidence type="ECO:0000313" key="1">
    <source>
        <dbReference type="EMBL" id="MCT7374790.1"/>
    </source>
</evidence>
<dbReference type="EMBL" id="JAOCZP010000002">
    <property type="protein sequence ID" value="MCT7374790.1"/>
    <property type="molecule type" value="Genomic_DNA"/>
</dbReference>
<proteinExistence type="predicted"/>
<dbReference type="Gene3D" id="1.10.260.40">
    <property type="entry name" value="lambda repressor-like DNA-binding domains"/>
    <property type="match status" value="1"/>
</dbReference>
<sequence>MMNQSGFAALLGIPLAALRNWEQRRTEPDATAKTLIDLIFADPKGMRERLERRNAV</sequence>
<accession>A0ABT2LJQ1</accession>
<reference evidence="1 2" key="1">
    <citation type="submission" date="2022-09" db="EMBL/GenBank/DDBJ databases">
        <title>Chelativorans salina sp. nov., a novel slightly halophilic bacterium isolated from a saline lake sediment enrichment.</title>
        <authorList>
            <person name="Gao L."/>
            <person name="Fang B.-Z."/>
            <person name="Li W.-J."/>
        </authorList>
    </citation>
    <scope>NUCLEOTIDE SEQUENCE [LARGE SCALE GENOMIC DNA]</scope>
    <source>
        <strain evidence="1 2">EGI FJ00035</strain>
    </source>
</reference>
<keyword evidence="2" id="KW-1185">Reference proteome</keyword>
<dbReference type="InterPro" id="IPR010982">
    <property type="entry name" value="Lambda_DNA-bd_dom_sf"/>
</dbReference>